<keyword evidence="3" id="KW-1185">Reference proteome</keyword>
<evidence type="ECO:0000313" key="3">
    <source>
        <dbReference type="Proteomes" id="UP000887574"/>
    </source>
</evidence>
<name>A0A915EU68_9BILA</name>
<protein>
    <submittedName>
        <fullName evidence="4 5">BTB domain-containing protein</fullName>
    </submittedName>
</protein>
<organism evidence="3 5">
    <name type="scientific">Ditylenchus dipsaci</name>
    <dbReference type="NCBI Taxonomy" id="166011"/>
    <lineage>
        <taxon>Eukaryota</taxon>
        <taxon>Metazoa</taxon>
        <taxon>Ecdysozoa</taxon>
        <taxon>Nematoda</taxon>
        <taxon>Chromadorea</taxon>
        <taxon>Rhabditida</taxon>
        <taxon>Tylenchina</taxon>
        <taxon>Tylenchomorpha</taxon>
        <taxon>Sphaerularioidea</taxon>
        <taxon>Anguinidae</taxon>
        <taxon>Anguininae</taxon>
        <taxon>Ditylenchus</taxon>
    </lineage>
</organism>
<reference evidence="4 5" key="1">
    <citation type="submission" date="2022-11" db="UniProtKB">
        <authorList>
            <consortium name="WormBaseParasite"/>
        </authorList>
    </citation>
    <scope>IDENTIFICATION</scope>
</reference>
<evidence type="ECO:0000313" key="5">
    <source>
        <dbReference type="WBParaSite" id="jg9561"/>
    </source>
</evidence>
<evidence type="ECO:0000259" key="2">
    <source>
        <dbReference type="PROSITE" id="PS50097"/>
    </source>
</evidence>
<dbReference type="Proteomes" id="UP000887574">
    <property type="component" value="Unplaced"/>
</dbReference>
<dbReference type="AlphaFoldDB" id="A0A915EU68"/>
<evidence type="ECO:0000313" key="4">
    <source>
        <dbReference type="WBParaSite" id="jg7456"/>
    </source>
</evidence>
<dbReference type="Gene3D" id="3.30.710.10">
    <property type="entry name" value="Potassium Channel Kv1.1, Chain A"/>
    <property type="match status" value="1"/>
</dbReference>
<dbReference type="InterPro" id="IPR011333">
    <property type="entry name" value="SKP1/BTB/POZ_sf"/>
</dbReference>
<dbReference type="Pfam" id="PF00651">
    <property type="entry name" value="BTB"/>
    <property type="match status" value="1"/>
</dbReference>
<dbReference type="PROSITE" id="PS50097">
    <property type="entry name" value="BTB"/>
    <property type="match status" value="1"/>
</dbReference>
<proteinExistence type="predicted"/>
<dbReference type="SMART" id="SM00225">
    <property type="entry name" value="BTB"/>
    <property type="match status" value="1"/>
</dbReference>
<dbReference type="InterPro" id="IPR000210">
    <property type="entry name" value="BTB/POZ_dom"/>
</dbReference>
<accession>A0A915EU68</accession>
<dbReference type="WBParaSite" id="jg9561">
    <property type="protein sequence ID" value="jg9561"/>
    <property type="gene ID" value="jg9561"/>
</dbReference>
<evidence type="ECO:0000256" key="1">
    <source>
        <dbReference type="SAM" id="Coils"/>
    </source>
</evidence>
<dbReference type="CDD" id="cd18186">
    <property type="entry name" value="BTB_POZ_ZBTB_KLHL-like"/>
    <property type="match status" value="1"/>
</dbReference>
<keyword evidence="1" id="KW-0175">Coiled coil</keyword>
<feature type="domain" description="BTB" evidence="2">
    <location>
        <begin position="62"/>
        <end position="126"/>
    </location>
</feature>
<dbReference type="SUPFAM" id="SSF54695">
    <property type="entry name" value="POZ domain"/>
    <property type="match status" value="1"/>
</dbReference>
<sequence length="186" mass="21237">MEVSALEINESTLKNEVSKLKMEVSALEINKSVMQERVSELDQTDEDFANYFDSPSTLSYDADCILQLDGKPVGVNKAYLSTHSVVFKNMFKDDVDKKEYDIKDVTCEEFTELLKVIYPVRKPITDRNVESLLKLGHRFGMADMLIVCQNFLLRNPNLVSLARRTWMAQEYGLERLLTSSAKAPDL</sequence>
<feature type="coiled-coil region" evidence="1">
    <location>
        <begin position="3"/>
        <end position="37"/>
    </location>
</feature>
<dbReference type="WBParaSite" id="jg7456">
    <property type="protein sequence ID" value="jg7456"/>
    <property type="gene ID" value="jg7456"/>
</dbReference>
<dbReference type="PANTHER" id="PTHR22744:SF14">
    <property type="entry name" value="BTB DOMAIN-CONTAINING PROTEIN-RELATED"/>
    <property type="match status" value="1"/>
</dbReference>
<dbReference type="PANTHER" id="PTHR22744">
    <property type="entry name" value="HELIX LOOP HELIX PROTEIN 21-RELATED"/>
    <property type="match status" value="1"/>
</dbReference>